<dbReference type="Proteomes" id="UP000539957">
    <property type="component" value="Unassembled WGS sequence"/>
</dbReference>
<name>A0A7W7N5S3_9CAUL</name>
<evidence type="ECO:0000313" key="3">
    <source>
        <dbReference type="Proteomes" id="UP000539957"/>
    </source>
</evidence>
<comment type="caution">
    <text evidence="2">The sequence shown here is derived from an EMBL/GenBank/DDBJ whole genome shotgun (WGS) entry which is preliminary data.</text>
</comment>
<proteinExistence type="predicted"/>
<dbReference type="EMBL" id="JACHKY010000007">
    <property type="protein sequence ID" value="MBB4799681.1"/>
    <property type="molecule type" value="Genomic_DNA"/>
</dbReference>
<evidence type="ECO:0008006" key="4">
    <source>
        <dbReference type="Google" id="ProtNLM"/>
    </source>
</evidence>
<dbReference type="InterPro" id="IPR011681">
    <property type="entry name" value="GcrA"/>
</dbReference>
<feature type="region of interest" description="Disordered" evidence="1">
    <location>
        <begin position="75"/>
        <end position="99"/>
    </location>
</feature>
<accession>A0A7W7N5S3</accession>
<keyword evidence="3" id="KW-1185">Reference proteome</keyword>
<sequence>MTMPAPTPWVPAHDTLILTEWAAGRSAAEIVKSFAAIGVIRTRSGIIGRLQRIGAPQRDPEVRYVNQVRASTLNAMSRPKAKSTVKPPKPPRQQRPGLVFGPVNILDKAATEKAINTAYKAGKSVETRVNEGCGVDSPHARPYMDAPSGSCRWPLSEKPNLLACCNPVASEGKPYCAGHSAAAYVGRKGLGTAGWVVGRVNKIERIDLNVKPRQPAPSDWDAARAAA</sequence>
<organism evidence="2 3">
    <name type="scientific">Brevundimonas bullata</name>
    <dbReference type="NCBI Taxonomy" id="13160"/>
    <lineage>
        <taxon>Bacteria</taxon>
        <taxon>Pseudomonadati</taxon>
        <taxon>Pseudomonadota</taxon>
        <taxon>Alphaproteobacteria</taxon>
        <taxon>Caulobacterales</taxon>
        <taxon>Caulobacteraceae</taxon>
        <taxon>Brevundimonas</taxon>
    </lineage>
</organism>
<evidence type="ECO:0000313" key="2">
    <source>
        <dbReference type="EMBL" id="MBB4799681.1"/>
    </source>
</evidence>
<gene>
    <name evidence="2" type="ORF">HNP32_003441</name>
</gene>
<dbReference type="AlphaFoldDB" id="A0A7W7N5S3"/>
<protein>
    <recommendedName>
        <fullName evidence="4">GcrA cell cycle regulator</fullName>
    </recommendedName>
</protein>
<dbReference type="Pfam" id="PF07750">
    <property type="entry name" value="GcrA"/>
    <property type="match status" value="1"/>
</dbReference>
<reference evidence="2 3" key="1">
    <citation type="submission" date="2020-08" db="EMBL/GenBank/DDBJ databases">
        <title>Functional genomics of gut bacteria from endangered species of beetles.</title>
        <authorList>
            <person name="Carlos-Shanley C."/>
        </authorList>
    </citation>
    <scope>NUCLEOTIDE SEQUENCE [LARGE SCALE GENOMIC DNA]</scope>
    <source>
        <strain evidence="2 3">S00123</strain>
    </source>
</reference>
<evidence type="ECO:0000256" key="1">
    <source>
        <dbReference type="SAM" id="MobiDB-lite"/>
    </source>
</evidence>
<dbReference type="RefSeq" id="WP_184273418.1">
    <property type="nucleotide sequence ID" value="NZ_JACHKY010000007.1"/>
</dbReference>